<keyword evidence="7" id="KW-1185">Reference proteome</keyword>
<sequence>MEGDQTQTNDVNTDSASNVSYLSDTQETALAFVPIVPTLISIWASCLLIRLLYKRGFKSPMRRILLALSITDIFTSVTAALQCFFVPRDTSRRLYAIGNDATCSYLGWGFSFSTISFFYYAALSFYFLMVVKFGMKDPVFGRRIEPYMHVSICIFSTATATIGLALGMYGEVSAGAGCWLRVTDKCDADCIHAVGSVFGGTPFLLCTVVVVAFNLLIFCHVRGTIYEGIKKSKERWTTNLKNLRLSLSSSKHKSVTAANAQAATRVATTTTTTLTNDYVIKQVTASPDQLKRVQRVGVQSLLYCLVFLVTYIWTVVLTTKRNNTANGGGPELEPALYPYMMLRATFIPLMGFWNLLVYVRQRYIALREQETSRENGESSLKSFRRVIWDVDAGAGFRKPAKGSGG</sequence>
<keyword evidence="2 5" id="KW-0812">Transmembrane</keyword>
<dbReference type="PANTHER" id="PTHR23112">
    <property type="entry name" value="G PROTEIN-COUPLED RECEPTOR 157-RELATED"/>
    <property type="match status" value="1"/>
</dbReference>
<keyword evidence="4 5" id="KW-0472">Membrane</keyword>
<evidence type="ECO:0000256" key="2">
    <source>
        <dbReference type="ARBA" id="ARBA00022692"/>
    </source>
</evidence>
<gene>
    <name evidence="6" type="ORF">CYCCA115_LOCUS15496</name>
</gene>
<dbReference type="SUPFAM" id="SSF81321">
    <property type="entry name" value="Family A G protein-coupled receptor-like"/>
    <property type="match status" value="1"/>
</dbReference>
<dbReference type="GO" id="GO:0007189">
    <property type="term" value="P:adenylate cyclase-activating G protein-coupled receptor signaling pathway"/>
    <property type="evidence" value="ECO:0007669"/>
    <property type="project" value="TreeGrafter"/>
</dbReference>
<comment type="subcellular location">
    <subcellularLocation>
        <location evidence="1">Membrane</location>
        <topology evidence="1">Multi-pass membrane protein</topology>
    </subcellularLocation>
</comment>
<evidence type="ECO:0000256" key="5">
    <source>
        <dbReference type="SAM" id="Phobius"/>
    </source>
</evidence>
<feature type="transmembrane region" description="Helical" evidence="5">
    <location>
        <begin position="65"/>
        <end position="87"/>
    </location>
</feature>
<feature type="transmembrane region" description="Helical" evidence="5">
    <location>
        <begin position="29"/>
        <end position="53"/>
    </location>
</feature>
<reference evidence="6" key="1">
    <citation type="submission" date="2023-08" db="EMBL/GenBank/DDBJ databases">
        <authorList>
            <person name="Audoor S."/>
            <person name="Bilcke G."/>
        </authorList>
    </citation>
    <scope>NUCLEOTIDE SEQUENCE</scope>
</reference>
<feature type="transmembrane region" description="Helical" evidence="5">
    <location>
        <begin position="107"/>
        <end position="129"/>
    </location>
</feature>
<evidence type="ECO:0000256" key="3">
    <source>
        <dbReference type="ARBA" id="ARBA00022989"/>
    </source>
</evidence>
<feature type="transmembrane region" description="Helical" evidence="5">
    <location>
        <begin position="336"/>
        <end position="359"/>
    </location>
</feature>
<feature type="transmembrane region" description="Helical" evidence="5">
    <location>
        <begin position="296"/>
        <end position="316"/>
    </location>
</feature>
<dbReference type="GO" id="GO:0004930">
    <property type="term" value="F:G protein-coupled receptor activity"/>
    <property type="evidence" value="ECO:0007669"/>
    <property type="project" value="TreeGrafter"/>
</dbReference>
<dbReference type="AlphaFoldDB" id="A0AAD2FWG7"/>
<evidence type="ECO:0000313" key="6">
    <source>
        <dbReference type="EMBL" id="CAJ1954909.1"/>
    </source>
</evidence>
<evidence type="ECO:0000256" key="4">
    <source>
        <dbReference type="ARBA" id="ARBA00023136"/>
    </source>
</evidence>
<dbReference type="Gene3D" id="1.20.1070.10">
    <property type="entry name" value="Rhodopsin 7-helix transmembrane proteins"/>
    <property type="match status" value="1"/>
</dbReference>
<dbReference type="EMBL" id="CAKOGP040001870">
    <property type="protein sequence ID" value="CAJ1954909.1"/>
    <property type="molecule type" value="Genomic_DNA"/>
</dbReference>
<accession>A0AAD2FWG7</accession>
<organism evidence="6 7">
    <name type="scientific">Cylindrotheca closterium</name>
    <dbReference type="NCBI Taxonomy" id="2856"/>
    <lineage>
        <taxon>Eukaryota</taxon>
        <taxon>Sar</taxon>
        <taxon>Stramenopiles</taxon>
        <taxon>Ochrophyta</taxon>
        <taxon>Bacillariophyta</taxon>
        <taxon>Bacillariophyceae</taxon>
        <taxon>Bacillariophycidae</taxon>
        <taxon>Bacillariales</taxon>
        <taxon>Bacillariaceae</taxon>
        <taxon>Cylindrotheca</taxon>
    </lineage>
</organism>
<evidence type="ECO:0000313" key="7">
    <source>
        <dbReference type="Proteomes" id="UP001295423"/>
    </source>
</evidence>
<dbReference type="GO" id="GO:0005886">
    <property type="term" value="C:plasma membrane"/>
    <property type="evidence" value="ECO:0007669"/>
    <property type="project" value="TreeGrafter"/>
</dbReference>
<proteinExistence type="predicted"/>
<name>A0AAD2FWG7_9STRA</name>
<feature type="transmembrane region" description="Helical" evidence="5">
    <location>
        <begin position="150"/>
        <end position="170"/>
    </location>
</feature>
<dbReference type="Proteomes" id="UP001295423">
    <property type="component" value="Unassembled WGS sequence"/>
</dbReference>
<keyword evidence="3 5" id="KW-1133">Transmembrane helix</keyword>
<dbReference type="PANTHER" id="PTHR23112:SF0">
    <property type="entry name" value="TRANSMEMBRANE PROTEIN 116"/>
    <property type="match status" value="1"/>
</dbReference>
<evidence type="ECO:0000256" key="1">
    <source>
        <dbReference type="ARBA" id="ARBA00004141"/>
    </source>
</evidence>
<protein>
    <recommendedName>
        <fullName evidence="8">G-protein coupled receptors family 1 profile domain-containing protein</fullName>
    </recommendedName>
</protein>
<feature type="transmembrane region" description="Helical" evidence="5">
    <location>
        <begin position="202"/>
        <end position="225"/>
    </location>
</feature>
<comment type="caution">
    <text evidence="6">The sequence shown here is derived from an EMBL/GenBank/DDBJ whole genome shotgun (WGS) entry which is preliminary data.</text>
</comment>
<evidence type="ECO:0008006" key="8">
    <source>
        <dbReference type="Google" id="ProtNLM"/>
    </source>
</evidence>